<name>A0A8J2RFY1_9CRUS</name>
<evidence type="ECO:0000313" key="3">
    <source>
        <dbReference type="Proteomes" id="UP000789390"/>
    </source>
</evidence>
<organism evidence="2 3">
    <name type="scientific">Daphnia galeata</name>
    <dbReference type="NCBI Taxonomy" id="27404"/>
    <lineage>
        <taxon>Eukaryota</taxon>
        <taxon>Metazoa</taxon>
        <taxon>Ecdysozoa</taxon>
        <taxon>Arthropoda</taxon>
        <taxon>Crustacea</taxon>
        <taxon>Branchiopoda</taxon>
        <taxon>Diplostraca</taxon>
        <taxon>Cladocera</taxon>
        <taxon>Anomopoda</taxon>
        <taxon>Daphniidae</taxon>
        <taxon>Daphnia</taxon>
    </lineage>
</organism>
<dbReference type="EMBL" id="CAKKLH010000073">
    <property type="protein sequence ID" value="CAH0102096.1"/>
    <property type="molecule type" value="Genomic_DNA"/>
</dbReference>
<evidence type="ECO:0000256" key="1">
    <source>
        <dbReference type="SAM" id="MobiDB-lite"/>
    </source>
</evidence>
<dbReference type="AlphaFoldDB" id="A0A8J2RFY1"/>
<feature type="region of interest" description="Disordered" evidence="1">
    <location>
        <begin position="104"/>
        <end position="163"/>
    </location>
</feature>
<keyword evidence="3" id="KW-1185">Reference proteome</keyword>
<dbReference type="Proteomes" id="UP000789390">
    <property type="component" value="Unassembled WGS sequence"/>
</dbReference>
<comment type="caution">
    <text evidence="2">The sequence shown here is derived from an EMBL/GenBank/DDBJ whole genome shotgun (WGS) entry which is preliminary data.</text>
</comment>
<reference evidence="2" key="1">
    <citation type="submission" date="2021-11" db="EMBL/GenBank/DDBJ databases">
        <authorList>
            <person name="Schell T."/>
        </authorList>
    </citation>
    <scope>NUCLEOTIDE SEQUENCE</scope>
    <source>
        <strain evidence="2">M5</strain>
    </source>
</reference>
<dbReference type="OrthoDB" id="6356358at2759"/>
<gene>
    <name evidence="2" type="ORF">DGAL_LOCUS4474</name>
</gene>
<evidence type="ECO:0000313" key="2">
    <source>
        <dbReference type="EMBL" id="CAH0102096.1"/>
    </source>
</evidence>
<feature type="compositionally biased region" description="Basic and acidic residues" evidence="1">
    <location>
        <begin position="138"/>
        <end position="163"/>
    </location>
</feature>
<feature type="compositionally biased region" description="Low complexity" evidence="1">
    <location>
        <begin position="120"/>
        <end position="137"/>
    </location>
</feature>
<protein>
    <submittedName>
        <fullName evidence="2">Uncharacterized protein</fullName>
    </submittedName>
</protein>
<accession>A0A8J2RFY1</accession>
<sequence length="163" mass="18759">MDTTCFNSEIDESVATTSKMEDSTSWNKKNSTENCLYCGEFLDPKGIVHNVNTFSTYLWCKKCDKRNYFGRIRQNPKPLPTPPVIKPLARYGLRQKKISDYQLLEDSSFSDETNDESADTNDSSSSSSNENRLSNRLTPEEISRMMCEEAQAKRQEKMKNLKE</sequence>
<feature type="compositionally biased region" description="Acidic residues" evidence="1">
    <location>
        <begin position="108"/>
        <end position="119"/>
    </location>
</feature>
<proteinExistence type="predicted"/>